<evidence type="ECO:0000313" key="2">
    <source>
        <dbReference type="EMBL" id="KMZ83429.1"/>
    </source>
</evidence>
<accession>A0A0J9SKB8</accession>
<evidence type="ECO:0000256" key="1">
    <source>
        <dbReference type="SAM" id="MobiDB-lite"/>
    </source>
</evidence>
<evidence type="ECO:0008006" key="4">
    <source>
        <dbReference type="Google" id="ProtNLM"/>
    </source>
</evidence>
<evidence type="ECO:0000313" key="3">
    <source>
        <dbReference type="Proteomes" id="UP000053327"/>
    </source>
</evidence>
<name>A0A0J9SKB8_PLAV1</name>
<dbReference type="EMBL" id="KQ234895">
    <property type="protein sequence ID" value="KMZ83429.1"/>
    <property type="molecule type" value="Genomic_DNA"/>
</dbReference>
<dbReference type="Proteomes" id="UP000053327">
    <property type="component" value="Unassembled WGS sequence"/>
</dbReference>
<organism evidence="2 3">
    <name type="scientific">Plasmodium vivax (strain Brazil I)</name>
    <dbReference type="NCBI Taxonomy" id="1033975"/>
    <lineage>
        <taxon>Eukaryota</taxon>
        <taxon>Sar</taxon>
        <taxon>Alveolata</taxon>
        <taxon>Apicomplexa</taxon>
        <taxon>Aconoidasida</taxon>
        <taxon>Haemosporida</taxon>
        <taxon>Plasmodiidae</taxon>
        <taxon>Plasmodium</taxon>
        <taxon>Plasmodium (Plasmodium)</taxon>
    </lineage>
</organism>
<protein>
    <recommendedName>
        <fullName evidence="4">PIR Superfamily Protein</fullName>
    </recommendedName>
</protein>
<dbReference type="AlphaFoldDB" id="A0A0J9SKB8"/>
<proteinExistence type="predicted"/>
<reference evidence="2 3" key="1">
    <citation type="submission" date="2011-08" db="EMBL/GenBank/DDBJ databases">
        <title>The Genome Sequence of Plasmodium vivax Brazil I.</title>
        <authorList>
            <consortium name="The Broad Institute Genome Sequencing Platform"/>
            <consortium name="The Broad Institute Genome Sequencing Center for Infectious Disease"/>
            <person name="Neafsey D."/>
            <person name="Carlton J."/>
            <person name="Barnwell J."/>
            <person name="Collins W."/>
            <person name="Escalante A."/>
            <person name="Mullikin J."/>
            <person name="Saul A."/>
            <person name="Guigo R."/>
            <person name="Camara F."/>
            <person name="Young S.K."/>
            <person name="Zeng Q."/>
            <person name="Gargeya S."/>
            <person name="Fitzgerald M."/>
            <person name="Haas B."/>
            <person name="Abouelleil A."/>
            <person name="Alvarado L."/>
            <person name="Arachchi H.M."/>
            <person name="Berlin A."/>
            <person name="Brown A."/>
            <person name="Chapman S.B."/>
            <person name="Chen Z."/>
            <person name="Dunbar C."/>
            <person name="Freedman E."/>
            <person name="Gearin G."/>
            <person name="Gellesch M."/>
            <person name="Goldberg J."/>
            <person name="Griggs A."/>
            <person name="Gujja S."/>
            <person name="Heiman D."/>
            <person name="Howarth C."/>
            <person name="Larson L."/>
            <person name="Lui A."/>
            <person name="MacDonald P.J.P."/>
            <person name="Montmayeur A."/>
            <person name="Murphy C."/>
            <person name="Neiman D."/>
            <person name="Pearson M."/>
            <person name="Priest M."/>
            <person name="Roberts A."/>
            <person name="Saif S."/>
            <person name="Shea T."/>
            <person name="Shenoy N."/>
            <person name="Sisk P."/>
            <person name="Stolte C."/>
            <person name="Sykes S."/>
            <person name="Wortman J."/>
            <person name="Nusbaum C."/>
            <person name="Birren B."/>
        </authorList>
    </citation>
    <scope>NUCLEOTIDE SEQUENCE [LARGE SCALE GENOMIC DNA]</scope>
    <source>
        <strain evidence="2 3">Brazil I</strain>
    </source>
</reference>
<gene>
    <name evidence="2" type="ORF">PVBG_05941</name>
</gene>
<sequence length="169" mass="20090">MKVTLLDIFESSMGTIKNILNSEMGKSNHLCRKYVCENVQIYKDMYQKYCVKKDEGNQRHENTCSKLQQFKYSYTYFFRNELNEESEIPSLDDIQNESLTECQQYLQEQALDRIVGPQVLPRYSSRTLPQDGNSDEPASITLPEGENPIYTWKKMDTFWDWRKKNQNRQ</sequence>
<feature type="region of interest" description="Disordered" evidence="1">
    <location>
        <begin position="123"/>
        <end position="146"/>
    </location>
</feature>